<name>A0ABD5VW63_9EURY</name>
<evidence type="ECO:0000256" key="8">
    <source>
        <dbReference type="ARBA" id="ARBA00023136"/>
    </source>
</evidence>
<dbReference type="Pfam" id="PF00127">
    <property type="entry name" value="Copper-bind"/>
    <property type="match status" value="1"/>
</dbReference>
<dbReference type="PROSITE" id="PS51257">
    <property type="entry name" value="PROKAR_LIPOPROTEIN"/>
    <property type="match status" value="1"/>
</dbReference>
<keyword evidence="6" id="KW-0249">Electron transport</keyword>
<feature type="binding site" evidence="9">
    <location>
        <position position="126"/>
    </location>
    <ligand>
        <name>Cu cation</name>
        <dbReference type="ChEBI" id="CHEBI:23378"/>
    </ligand>
</feature>
<dbReference type="GO" id="GO:0046872">
    <property type="term" value="F:metal ion binding"/>
    <property type="evidence" value="ECO:0007669"/>
    <property type="project" value="UniProtKB-KW"/>
</dbReference>
<evidence type="ECO:0000313" key="13">
    <source>
        <dbReference type="Proteomes" id="UP001596445"/>
    </source>
</evidence>
<feature type="domain" description="Blue (type 1) copper" evidence="11">
    <location>
        <begin position="39"/>
        <end position="142"/>
    </location>
</feature>
<evidence type="ECO:0000256" key="6">
    <source>
        <dbReference type="ARBA" id="ARBA00022982"/>
    </source>
</evidence>
<dbReference type="InterPro" id="IPR000923">
    <property type="entry name" value="BlueCu_1"/>
</dbReference>
<dbReference type="RefSeq" id="WP_267163305.1">
    <property type="nucleotide sequence ID" value="NZ_CP112972.1"/>
</dbReference>
<keyword evidence="3" id="KW-0813">Transport</keyword>
<evidence type="ECO:0000256" key="9">
    <source>
        <dbReference type="PIRSR" id="PIRSR602386-1"/>
    </source>
</evidence>
<keyword evidence="7 9" id="KW-0186">Copper</keyword>
<organism evidence="12 13">
    <name type="scientific">Halovenus salina</name>
    <dbReference type="NCBI Taxonomy" id="1510225"/>
    <lineage>
        <taxon>Archaea</taxon>
        <taxon>Methanobacteriati</taxon>
        <taxon>Methanobacteriota</taxon>
        <taxon>Stenosarchaea group</taxon>
        <taxon>Halobacteria</taxon>
        <taxon>Halobacteriales</taxon>
        <taxon>Haloarculaceae</taxon>
        <taxon>Halovenus</taxon>
    </lineage>
</organism>
<comment type="cofactor">
    <cofactor evidence="9">
        <name>Cu cation</name>
        <dbReference type="ChEBI" id="CHEBI:23378"/>
    </cofactor>
    <text evidence="9">Binds 1 copper ion per subunit.</text>
</comment>
<dbReference type="Gene3D" id="2.60.40.420">
    <property type="entry name" value="Cupredoxins - blue copper proteins"/>
    <property type="match status" value="1"/>
</dbReference>
<evidence type="ECO:0000313" key="12">
    <source>
        <dbReference type="EMBL" id="MFC7057541.1"/>
    </source>
</evidence>
<evidence type="ECO:0000256" key="3">
    <source>
        <dbReference type="ARBA" id="ARBA00022448"/>
    </source>
</evidence>
<dbReference type="EMBL" id="JBHSZI010000001">
    <property type="protein sequence ID" value="MFC7057541.1"/>
    <property type="molecule type" value="Genomic_DNA"/>
</dbReference>
<dbReference type="PRINTS" id="PR00155">
    <property type="entry name" value="AMICYANIN"/>
</dbReference>
<dbReference type="PANTHER" id="PTHR34192:SF10">
    <property type="entry name" value="PLASTOCYANIN MAJOR ISOFORM, CHLOROPLASTIC-RELATED"/>
    <property type="match status" value="1"/>
</dbReference>
<feature type="binding site" evidence="9">
    <location>
        <position position="123"/>
    </location>
    <ligand>
        <name>Cu cation</name>
        <dbReference type="ChEBI" id="CHEBI:23378"/>
    </ligand>
</feature>
<feature type="region of interest" description="Disordered" evidence="10">
    <location>
        <begin position="79"/>
        <end position="107"/>
    </location>
</feature>
<keyword evidence="4 9" id="KW-0479">Metal-binding</keyword>
<sequence>MERRRFIATVGSGVAAGVAGCLDVGGDPTGENEVGMTISKFRPEEITVEPGTTVTFINTSSHTHTVTAFENATPESVGFWSSGDFDSQDEAESAWQNNGGGGLSPNDEFTFTFEEPATYPYFCIPHYRPEAGTGMEGRIVVEDA</sequence>
<comment type="subcellular location">
    <subcellularLocation>
        <location evidence="1">Membrane</location>
    </subcellularLocation>
    <subcellularLocation>
        <location evidence="2">Periplasm</location>
    </subcellularLocation>
</comment>
<keyword evidence="13" id="KW-1185">Reference proteome</keyword>
<evidence type="ECO:0000259" key="11">
    <source>
        <dbReference type="Pfam" id="PF00127"/>
    </source>
</evidence>
<evidence type="ECO:0000256" key="10">
    <source>
        <dbReference type="SAM" id="MobiDB-lite"/>
    </source>
</evidence>
<dbReference type="GeneID" id="76629417"/>
<dbReference type="GO" id="GO:0042597">
    <property type="term" value="C:periplasmic space"/>
    <property type="evidence" value="ECO:0007669"/>
    <property type="project" value="UniProtKB-SubCell"/>
</dbReference>
<dbReference type="GO" id="GO:0016020">
    <property type="term" value="C:membrane"/>
    <property type="evidence" value="ECO:0007669"/>
    <property type="project" value="UniProtKB-SubCell"/>
</dbReference>
<proteinExistence type="predicted"/>
<reference evidence="12 13" key="1">
    <citation type="journal article" date="2019" name="Int. J. Syst. Evol. Microbiol.">
        <title>The Global Catalogue of Microorganisms (GCM) 10K type strain sequencing project: providing services to taxonomists for standard genome sequencing and annotation.</title>
        <authorList>
            <consortium name="The Broad Institute Genomics Platform"/>
            <consortium name="The Broad Institute Genome Sequencing Center for Infectious Disease"/>
            <person name="Wu L."/>
            <person name="Ma J."/>
        </authorList>
    </citation>
    <scope>NUCLEOTIDE SEQUENCE [LARGE SCALE GENOMIC DNA]</scope>
    <source>
        <strain evidence="12 13">JCM 30072</strain>
    </source>
</reference>
<evidence type="ECO:0000256" key="5">
    <source>
        <dbReference type="ARBA" id="ARBA00022764"/>
    </source>
</evidence>
<dbReference type="SUPFAM" id="SSF49503">
    <property type="entry name" value="Cupredoxins"/>
    <property type="match status" value="1"/>
</dbReference>
<keyword evidence="5" id="KW-0574">Periplasm</keyword>
<dbReference type="InterPro" id="IPR002386">
    <property type="entry name" value="Amicyanin/Pseudoazurin"/>
</dbReference>
<evidence type="ECO:0000256" key="1">
    <source>
        <dbReference type="ARBA" id="ARBA00004370"/>
    </source>
</evidence>
<evidence type="ECO:0000256" key="7">
    <source>
        <dbReference type="ARBA" id="ARBA00023008"/>
    </source>
</evidence>
<gene>
    <name evidence="12" type="ORF">ACFQQG_04325</name>
</gene>
<dbReference type="Proteomes" id="UP001596445">
    <property type="component" value="Unassembled WGS sequence"/>
</dbReference>
<comment type="caution">
    <text evidence="12">The sequence shown here is derived from an EMBL/GenBank/DDBJ whole genome shotgun (WGS) entry which is preliminary data.</text>
</comment>
<evidence type="ECO:0000256" key="2">
    <source>
        <dbReference type="ARBA" id="ARBA00004418"/>
    </source>
</evidence>
<feature type="binding site" evidence="9">
    <location>
        <position position="64"/>
    </location>
    <ligand>
        <name>Cu cation</name>
        <dbReference type="ChEBI" id="CHEBI:23378"/>
    </ligand>
</feature>
<evidence type="ECO:0000256" key="4">
    <source>
        <dbReference type="ARBA" id="ARBA00022723"/>
    </source>
</evidence>
<dbReference type="InterPro" id="IPR008972">
    <property type="entry name" value="Cupredoxin"/>
</dbReference>
<protein>
    <submittedName>
        <fullName evidence="12">Plastocyanin/azurin family copper-binding protein</fullName>
    </submittedName>
</protein>
<keyword evidence="8" id="KW-0472">Membrane</keyword>
<feature type="binding site" evidence="9">
    <location>
        <position position="135"/>
    </location>
    <ligand>
        <name>Cu cation</name>
        <dbReference type="ChEBI" id="CHEBI:23378"/>
    </ligand>
</feature>
<dbReference type="PANTHER" id="PTHR34192">
    <property type="entry name" value="PLASTOCYANIN MAJOR ISOFORM, CHLOROPLASTIC-RELATED"/>
    <property type="match status" value="1"/>
</dbReference>
<dbReference type="AlphaFoldDB" id="A0ABD5VW63"/>
<accession>A0ABD5VW63</accession>